<evidence type="ECO:0000256" key="1">
    <source>
        <dbReference type="SAM" id="MobiDB-lite"/>
    </source>
</evidence>
<dbReference type="EMBL" id="ASGZ01000057">
    <property type="protein sequence ID" value="ESP87520.1"/>
    <property type="molecule type" value="Genomic_DNA"/>
</dbReference>
<dbReference type="STRING" id="1324957.K933_13646"/>
<organism evidence="2 3">
    <name type="scientific">Candidatus Halobonum tyrrellensis G22</name>
    <dbReference type="NCBI Taxonomy" id="1324957"/>
    <lineage>
        <taxon>Archaea</taxon>
        <taxon>Methanobacteriati</taxon>
        <taxon>Methanobacteriota</taxon>
        <taxon>Stenosarchaea group</taxon>
        <taxon>Halobacteria</taxon>
        <taxon>Halobacteriales</taxon>
        <taxon>Haloferacaceae</taxon>
        <taxon>Candidatus Halobonum</taxon>
    </lineage>
</organism>
<dbReference type="AlphaFoldDB" id="V4H9Y6"/>
<evidence type="ECO:0000313" key="2">
    <source>
        <dbReference type="EMBL" id="ESP87520.1"/>
    </source>
</evidence>
<proteinExistence type="predicted"/>
<keyword evidence="3" id="KW-1185">Reference proteome</keyword>
<reference evidence="2 3" key="1">
    <citation type="journal article" date="2013" name="Genome Announc.">
        <title>Draft Genome Sequence of 'Candidatus Halobonum tyrrellensis' Strain G22, Isolated from the Hypersaline Waters of Lake Tyrrell, Australia.</title>
        <authorList>
            <person name="Ugalde J.A."/>
            <person name="Narasingarao P."/>
            <person name="Kuo S."/>
            <person name="Podell S."/>
            <person name="Allen E.E."/>
        </authorList>
    </citation>
    <scope>NUCLEOTIDE SEQUENCE [LARGE SCALE GENOMIC DNA]</scope>
    <source>
        <strain evidence="2 3">G22</strain>
    </source>
</reference>
<gene>
    <name evidence="2" type="ORF">K933_13646</name>
</gene>
<feature type="region of interest" description="Disordered" evidence="1">
    <location>
        <begin position="36"/>
        <end position="63"/>
    </location>
</feature>
<sequence length="63" mass="6655">MNVTLAVPSSRSTTWPYSTADRMDSLAHAESFSLMASPVSPNANRSRRSSSAYSPSSPSSSMG</sequence>
<comment type="caution">
    <text evidence="2">The sequence shown here is derived from an EMBL/GenBank/DDBJ whole genome shotgun (WGS) entry which is preliminary data.</text>
</comment>
<feature type="compositionally biased region" description="Low complexity" evidence="1">
    <location>
        <begin position="37"/>
        <end position="63"/>
    </location>
</feature>
<evidence type="ECO:0000313" key="3">
    <source>
        <dbReference type="Proteomes" id="UP000017840"/>
    </source>
</evidence>
<protein>
    <submittedName>
        <fullName evidence="2">Uncharacterized protein</fullName>
    </submittedName>
</protein>
<dbReference type="Proteomes" id="UP000017840">
    <property type="component" value="Unassembled WGS sequence"/>
</dbReference>
<accession>V4H9Y6</accession>
<name>V4H9Y6_9EURY</name>